<accession>J4GNH1</accession>
<dbReference type="Proteomes" id="UP000006352">
    <property type="component" value="Unassembled WGS sequence"/>
</dbReference>
<organism evidence="1 2">
    <name type="scientific">Fibroporia radiculosa</name>
    <dbReference type="NCBI Taxonomy" id="599839"/>
    <lineage>
        <taxon>Eukaryota</taxon>
        <taxon>Fungi</taxon>
        <taxon>Dikarya</taxon>
        <taxon>Basidiomycota</taxon>
        <taxon>Agaricomycotina</taxon>
        <taxon>Agaricomycetes</taxon>
        <taxon>Polyporales</taxon>
        <taxon>Fibroporiaceae</taxon>
        <taxon>Fibroporia</taxon>
    </lineage>
</organism>
<evidence type="ECO:0000313" key="1">
    <source>
        <dbReference type="EMBL" id="CCM01380.1"/>
    </source>
</evidence>
<protein>
    <submittedName>
        <fullName evidence="1">Uncharacterized protein</fullName>
    </submittedName>
</protein>
<reference evidence="1 2" key="1">
    <citation type="journal article" date="2012" name="Appl. Environ. Microbiol.">
        <title>Short-read sequencing for genomic analysis of the brown rot fungus Fibroporia radiculosa.</title>
        <authorList>
            <person name="Tang J.D."/>
            <person name="Perkins A.D."/>
            <person name="Sonstegard T.S."/>
            <person name="Schroeder S.G."/>
            <person name="Burgess S.C."/>
            <person name="Diehl S.V."/>
        </authorList>
    </citation>
    <scope>NUCLEOTIDE SEQUENCE [LARGE SCALE GENOMIC DNA]</scope>
    <source>
        <strain evidence="1 2">TFFH 294</strain>
    </source>
</reference>
<dbReference type="RefSeq" id="XP_012180663.1">
    <property type="nucleotide sequence ID" value="XM_012325273.1"/>
</dbReference>
<dbReference type="InParanoid" id="J4GNH1"/>
<gene>
    <name evidence="1" type="ORF">FIBRA_03430</name>
</gene>
<dbReference type="GeneID" id="24096291"/>
<dbReference type="OrthoDB" id="3133286at2759"/>
<sequence length="198" mass="22915">MTAAYSVAQPVRCMALTDVPMRDVDLIVFCGENPERLKAVLTEVDEDFYLVPSRSRTADYEVLWCALPTEDEDTPRGCKVDILVPGLLEIPDIPTEHIEDRDGLPVMPLLPLLMMKLKGWFDHRNSSRPDMRDKQVVDVVDIDELLAISCDYSTHIRNDELWWLPEDFITTTQDRVYEYVEDFPDSALYWQNLGFQPF</sequence>
<keyword evidence="2" id="KW-1185">Reference proteome</keyword>
<dbReference type="EMBL" id="HE797030">
    <property type="protein sequence ID" value="CCM01380.1"/>
    <property type="molecule type" value="Genomic_DNA"/>
</dbReference>
<dbReference type="AlphaFoldDB" id="J4GNH1"/>
<name>J4GNH1_9APHY</name>
<proteinExistence type="predicted"/>
<evidence type="ECO:0000313" key="2">
    <source>
        <dbReference type="Proteomes" id="UP000006352"/>
    </source>
</evidence>
<dbReference type="HOGENOM" id="CLU_047728_0_0_1"/>